<reference evidence="1 2" key="1">
    <citation type="submission" date="2014-04" db="EMBL/GenBank/DDBJ databases">
        <authorList>
            <consortium name="DOE Joint Genome Institute"/>
            <person name="Kuo A."/>
            <person name="Ruytinx J."/>
            <person name="Rineau F."/>
            <person name="Colpaert J."/>
            <person name="Kohler A."/>
            <person name="Nagy L.G."/>
            <person name="Floudas D."/>
            <person name="Copeland A."/>
            <person name="Barry K.W."/>
            <person name="Cichocki N."/>
            <person name="Veneault-Fourrey C."/>
            <person name="LaButti K."/>
            <person name="Lindquist E.A."/>
            <person name="Lipzen A."/>
            <person name="Lundell T."/>
            <person name="Morin E."/>
            <person name="Murat C."/>
            <person name="Sun H."/>
            <person name="Tunlid A."/>
            <person name="Henrissat B."/>
            <person name="Grigoriev I.V."/>
            <person name="Hibbett D.S."/>
            <person name="Martin F."/>
            <person name="Nordberg H.P."/>
            <person name="Cantor M.N."/>
            <person name="Hua S.X."/>
        </authorList>
    </citation>
    <scope>NUCLEOTIDE SEQUENCE [LARGE SCALE GENOMIC DNA]</scope>
    <source>
        <strain evidence="1 2">UH-Slu-Lm8-n1</strain>
    </source>
</reference>
<dbReference type="InParanoid" id="A0A0D0AZN5"/>
<evidence type="ECO:0000313" key="1">
    <source>
        <dbReference type="EMBL" id="KIK47171.1"/>
    </source>
</evidence>
<protein>
    <submittedName>
        <fullName evidence="1">Uncharacterized protein</fullName>
    </submittedName>
</protein>
<proteinExistence type="predicted"/>
<dbReference type="AlphaFoldDB" id="A0A0D0AZN5"/>
<keyword evidence="2" id="KW-1185">Reference proteome</keyword>
<name>A0A0D0AZN5_9AGAM</name>
<dbReference type="HOGENOM" id="CLU_2224926_0_0_1"/>
<sequence>MVGYTNSLCNFPWTFRSNLDRQPRCSGTVGSHWQRVQEACRPTILSSSRETCAAIHLFEYWNTIPTFQHHNKAPSNPSGWYEATVPKKFWKIRGYGRSFKVVHALL</sequence>
<organism evidence="1 2">
    <name type="scientific">Suillus luteus UH-Slu-Lm8-n1</name>
    <dbReference type="NCBI Taxonomy" id="930992"/>
    <lineage>
        <taxon>Eukaryota</taxon>
        <taxon>Fungi</taxon>
        <taxon>Dikarya</taxon>
        <taxon>Basidiomycota</taxon>
        <taxon>Agaricomycotina</taxon>
        <taxon>Agaricomycetes</taxon>
        <taxon>Agaricomycetidae</taxon>
        <taxon>Boletales</taxon>
        <taxon>Suillineae</taxon>
        <taxon>Suillaceae</taxon>
        <taxon>Suillus</taxon>
    </lineage>
</organism>
<accession>A0A0D0AZN5</accession>
<reference evidence="2" key="2">
    <citation type="submission" date="2015-01" db="EMBL/GenBank/DDBJ databases">
        <title>Evolutionary Origins and Diversification of the Mycorrhizal Mutualists.</title>
        <authorList>
            <consortium name="DOE Joint Genome Institute"/>
            <consortium name="Mycorrhizal Genomics Consortium"/>
            <person name="Kohler A."/>
            <person name="Kuo A."/>
            <person name="Nagy L.G."/>
            <person name="Floudas D."/>
            <person name="Copeland A."/>
            <person name="Barry K.W."/>
            <person name="Cichocki N."/>
            <person name="Veneault-Fourrey C."/>
            <person name="LaButti K."/>
            <person name="Lindquist E.A."/>
            <person name="Lipzen A."/>
            <person name="Lundell T."/>
            <person name="Morin E."/>
            <person name="Murat C."/>
            <person name="Riley R."/>
            <person name="Ohm R."/>
            <person name="Sun H."/>
            <person name="Tunlid A."/>
            <person name="Henrissat B."/>
            <person name="Grigoriev I.V."/>
            <person name="Hibbett D.S."/>
            <person name="Martin F."/>
        </authorList>
    </citation>
    <scope>NUCLEOTIDE SEQUENCE [LARGE SCALE GENOMIC DNA]</scope>
    <source>
        <strain evidence="2">UH-Slu-Lm8-n1</strain>
    </source>
</reference>
<gene>
    <name evidence="1" type="ORF">CY34DRAFT_294678</name>
</gene>
<dbReference type="EMBL" id="KN835150">
    <property type="protein sequence ID" value="KIK47171.1"/>
    <property type="molecule type" value="Genomic_DNA"/>
</dbReference>
<dbReference type="Proteomes" id="UP000054485">
    <property type="component" value="Unassembled WGS sequence"/>
</dbReference>
<evidence type="ECO:0000313" key="2">
    <source>
        <dbReference type="Proteomes" id="UP000054485"/>
    </source>
</evidence>